<organism evidence="2 3">
    <name type="scientific">Halobacillus campisalis</name>
    <dbReference type="NCBI Taxonomy" id="435909"/>
    <lineage>
        <taxon>Bacteria</taxon>
        <taxon>Bacillati</taxon>
        <taxon>Bacillota</taxon>
        <taxon>Bacilli</taxon>
        <taxon>Bacillales</taxon>
        <taxon>Bacillaceae</taxon>
        <taxon>Halobacillus</taxon>
    </lineage>
</organism>
<reference evidence="3" key="1">
    <citation type="journal article" date="2019" name="Int. J. Syst. Evol. Microbiol.">
        <title>The Global Catalogue of Microorganisms (GCM) 10K type strain sequencing project: providing services to taxonomists for standard genome sequencing and annotation.</title>
        <authorList>
            <consortium name="The Broad Institute Genomics Platform"/>
            <consortium name="The Broad Institute Genome Sequencing Center for Infectious Disease"/>
            <person name="Wu L."/>
            <person name="Ma J."/>
        </authorList>
    </citation>
    <scope>NUCLEOTIDE SEQUENCE [LARGE SCALE GENOMIC DNA]</scope>
    <source>
        <strain evidence="3">CCUG 73951</strain>
    </source>
</reference>
<name>A0ABW2K4W6_9BACI</name>
<evidence type="ECO:0000313" key="3">
    <source>
        <dbReference type="Proteomes" id="UP001596494"/>
    </source>
</evidence>
<dbReference type="RefSeq" id="WP_289215755.1">
    <property type="nucleotide sequence ID" value="NZ_JAPVRC010000004.1"/>
</dbReference>
<dbReference type="Proteomes" id="UP001596494">
    <property type="component" value="Unassembled WGS sequence"/>
</dbReference>
<dbReference type="EMBL" id="JBHTBY010000011">
    <property type="protein sequence ID" value="MFC7321814.1"/>
    <property type="molecule type" value="Genomic_DNA"/>
</dbReference>
<gene>
    <name evidence="2" type="ORF">ACFQMN_13080</name>
</gene>
<protein>
    <submittedName>
        <fullName evidence="2">Esterase/lipase family protein</fullName>
    </submittedName>
</protein>
<evidence type="ECO:0000256" key="1">
    <source>
        <dbReference type="SAM" id="MobiDB-lite"/>
    </source>
</evidence>
<dbReference type="InterPro" id="IPR029058">
    <property type="entry name" value="AB_hydrolase_fold"/>
</dbReference>
<keyword evidence="3" id="KW-1185">Reference proteome</keyword>
<sequence length="486" mass="54847">MKASHFQTDPFGKNTSPGTPGQWYEGSLPPIENEKKSPVVFIHGLNSSSSIWWEENDMYAIAYALGIKTAFIDLYPAKDMWDNGELLTRKLEEIHQHFEEKLVVVAHSKGGIDTQTALVHFGAYRYVHRLIALSSPYQGAQLADLAYSTWAGWLAGIIGSKNEATYSLQTGYMKYFREETDDHPHVLNTPIYTLAGTGWGTFGTPLYWGGLYLRSYGQNDGAVTVESSRLRYSKELSAGDWNHFEIQQGSFIFEIIDEYLYKFDERISDEIHTFEENALLPADTFLRGGSYRGETEEVFHVEDGVAQLGVNWMSDRRTSTIIITAPDGKETLLMNTAEDASTLLKGSYYQFLEIENPKEGEWRVKASSERENYLLTVQFDSPLSNEIQLDLENDLEVSLASFATGIVEFKEIKSTIRTEYYENGSQISRQVEWGDVNNPPSIKLSALGEGVYNITVDVEGKTLNNHPFNRTIVTSVYVDANGRLLK</sequence>
<accession>A0ABW2K4W6</accession>
<feature type="region of interest" description="Disordered" evidence="1">
    <location>
        <begin position="1"/>
        <end position="28"/>
    </location>
</feature>
<evidence type="ECO:0000313" key="2">
    <source>
        <dbReference type="EMBL" id="MFC7321814.1"/>
    </source>
</evidence>
<comment type="caution">
    <text evidence="2">The sequence shown here is derived from an EMBL/GenBank/DDBJ whole genome shotgun (WGS) entry which is preliminary data.</text>
</comment>
<proteinExistence type="predicted"/>
<dbReference type="SUPFAM" id="SSF53474">
    <property type="entry name" value="alpha/beta-Hydrolases"/>
    <property type="match status" value="1"/>
</dbReference>
<dbReference type="Gene3D" id="3.40.50.1820">
    <property type="entry name" value="alpha/beta hydrolase"/>
    <property type="match status" value="1"/>
</dbReference>